<dbReference type="STRING" id="455432.AWN90_19070"/>
<gene>
    <name evidence="2" type="ORF">AWN90_19070</name>
</gene>
<feature type="region of interest" description="Disordered" evidence="1">
    <location>
        <begin position="315"/>
        <end position="354"/>
    </location>
</feature>
<evidence type="ECO:0000313" key="2">
    <source>
        <dbReference type="EMBL" id="KZM75483.1"/>
    </source>
</evidence>
<feature type="compositionally biased region" description="Basic and acidic residues" evidence="1">
    <location>
        <begin position="345"/>
        <end position="354"/>
    </location>
</feature>
<reference evidence="2 3" key="1">
    <citation type="submission" date="2016-04" db="EMBL/GenBank/DDBJ databases">
        <authorList>
            <person name="Evans L.H."/>
            <person name="Alamgir A."/>
            <person name="Owens N."/>
            <person name="Weber N.D."/>
            <person name="Virtaneva K."/>
            <person name="Barbian K."/>
            <person name="Babar A."/>
            <person name="Rosenke K."/>
        </authorList>
    </citation>
    <scope>NUCLEOTIDE SEQUENCE [LARGE SCALE GENOMIC DNA]</scope>
    <source>
        <strain evidence="2 3">IFM 0406</strain>
    </source>
</reference>
<organism evidence="2 3">
    <name type="scientific">Nocardia terpenica</name>
    <dbReference type="NCBI Taxonomy" id="455432"/>
    <lineage>
        <taxon>Bacteria</taxon>
        <taxon>Bacillati</taxon>
        <taxon>Actinomycetota</taxon>
        <taxon>Actinomycetes</taxon>
        <taxon>Mycobacteriales</taxon>
        <taxon>Nocardiaceae</taxon>
        <taxon>Nocardia</taxon>
    </lineage>
</organism>
<proteinExistence type="predicted"/>
<dbReference type="Gene3D" id="3.40.1360.10">
    <property type="match status" value="1"/>
</dbReference>
<feature type="region of interest" description="Disordered" evidence="1">
    <location>
        <begin position="78"/>
        <end position="98"/>
    </location>
</feature>
<sequence length="354" mass="38269">MLAVSGQPASEGAWTTFLCPTHDDNQASAGIKYDADQHRTVLRCFAGCPDGLILDSLGLTVGDLFDRQAIGSPRHVPTLRQGASQRTRAATPLPRKKRGLGKQIGWPEEVAQYVYRDIHGQRVGRVIRTRTEHEHGVSKGFYLRRYDPATDTWPLGAFEPILYRLPQIAAAIHEGQTIWICEGEKDANRAAGLGLAATCNALGAGSFTPTHAQQLAGARRVVIVADRDRAGYAHARAVRKLVLPLVRELVIVEARDGKDFSDHIDAGHGLEDFDPVSQLGYTDSDVADLVDLRLDASDDEARMDSDPEAARLIASVGSPAPQQYSGSSADHVGPHALTGYLSDSISRRDDGIAP</sequence>
<dbReference type="InterPro" id="IPR034154">
    <property type="entry name" value="TOPRIM_DnaG/twinkle"/>
</dbReference>
<accession>A0A164PF41</accession>
<dbReference type="CDD" id="cd01029">
    <property type="entry name" value="TOPRIM_primases"/>
    <property type="match status" value="1"/>
</dbReference>
<dbReference type="Proteomes" id="UP000076512">
    <property type="component" value="Unassembled WGS sequence"/>
</dbReference>
<protein>
    <recommendedName>
        <fullName evidence="4">Toprim domain-containing protein</fullName>
    </recommendedName>
</protein>
<dbReference type="EMBL" id="LWGR01000003">
    <property type="protein sequence ID" value="KZM75483.1"/>
    <property type="molecule type" value="Genomic_DNA"/>
</dbReference>
<comment type="caution">
    <text evidence="2">The sequence shown here is derived from an EMBL/GenBank/DDBJ whole genome shotgun (WGS) entry which is preliminary data.</text>
</comment>
<evidence type="ECO:0008006" key="4">
    <source>
        <dbReference type="Google" id="ProtNLM"/>
    </source>
</evidence>
<dbReference type="AlphaFoldDB" id="A0A164PF41"/>
<evidence type="ECO:0000256" key="1">
    <source>
        <dbReference type="SAM" id="MobiDB-lite"/>
    </source>
</evidence>
<keyword evidence="3" id="KW-1185">Reference proteome</keyword>
<dbReference type="SUPFAM" id="SSF56731">
    <property type="entry name" value="DNA primase core"/>
    <property type="match status" value="1"/>
</dbReference>
<name>A0A164PF41_9NOCA</name>
<evidence type="ECO:0000313" key="3">
    <source>
        <dbReference type="Proteomes" id="UP000076512"/>
    </source>
</evidence>